<evidence type="ECO:0000313" key="3">
    <source>
        <dbReference type="Proteomes" id="UP001152561"/>
    </source>
</evidence>
<protein>
    <submittedName>
        <fullName evidence="2">Uncharacterized protein</fullName>
    </submittedName>
</protein>
<accession>A0A9Q1MTM8</accession>
<feature type="compositionally biased region" description="Polar residues" evidence="1">
    <location>
        <begin position="69"/>
        <end position="79"/>
    </location>
</feature>
<comment type="caution">
    <text evidence="2">The sequence shown here is derived from an EMBL/GenBank/DDBJ whole genome shotgun (WGS) entry which is preliminary data.</text>
</comment>
<evidence type="ECO:0000256" key="1">
    <source>
        <dbReference type="SAM" id="MobiDB-lite"/>
    </source>
</evidence>
<proteinExistence type="predicted"/>
<feature type="region of interest" description="Disordered" evidence="1">
    <location>
        <begin position="57"/>
        <end position="147"/>
    </location>
</feature>
<name>A0A9Q1MTM8_9SOLA</name>
<evidence type="ECO:0000313" key="2">
    <source>
        <dbReference type="EMBL" id="KAJ8568133.1"/>
    </source>
</evidence>
<feature type="compositionally biased region" description="Polar residues" evidence="1">
    <location>
        <begin position="125"/>
        <end position="136"/>
    </location>
</feature>
<keyword evidence="3" id="KW-1185">Reference proteome</keyword>
<organism evidence="2 3">
    <name type="scientific">Anisodus acutangulus</name>
    <dbReference type="NCBI Taxonomy" id="402998"/>
    <lineage>
        <taxon>Eukaryota</taxon>
        <taxon>Viridiplantae</taxon>
        <taxon>Streptophyta</taxon>
        <taxon>Embryophyta</taxon>
        <taxon>Tracheophyta</taxon>
        <taxon>Spermatophyta</taxon>
        <taxon>Magnoliopsida</taxon>
        <taxon>eudicotyledons</taxon>
        <taxon>Gunneridae</taxon>
        <taxon>Pentapetalae</taxon>
        <taxon>asterids</taxon>
        <taxon>lamiids</taxon>
        <taxon>Solanales</taxon>
        <taxon>Solanaceae</taxon>
        <taxon>Solanoideae</taxon>
        <taxon>Hyoscyameae</taxon>
        <taxon>Anisodus</taxon>
    </lineage>
</organism>
<dbReference type="Proteomes" id="UP001152561">
    <property type="component" value="Unassembled WGS sequence"/>
</dbReference>
<gene>
    <name evidence="2" type="ORF">K7X08_020855</name>
</gene>
<reference evidence="3" key="1">
    <citation type="journal article" date="2023" name="Proc. Natl. Acad. Sci. U.S.A.">
        <title>Genomic and structural basis for evolution of tropane alkaloid biosynthesis.</title>
        <authorList>
            <person name="Wanga Y.-J."/>
            <person name="Taina T."/>
            <person name="Yua J.-Y."/>
            <person name="Lia J."/>
            <person name="Xua B."/>
            <person name="Chenc J."/>
            <person name="D'Auriad J.C."/>
            <person name="Huanga J.-P."/>
            <person name="Huanga S.-X."/>
        </authorList>
    </citation>
    <scope>NUCLEOTIDE SEQUENCE [LARGE SCALE GENOMIC DNA]</scope>
    <source>
        <strain evidence="3">cv. KIB-2019</strain>
    </source>
</reference>
<sequence length="181" mass="20162">MEQCNQGDLQQLSKRAVAVGSYPGLMKLNQRREEGREALKQEPVNQDVKVVDENIEIPPIHEGQGDASKVTTQELGQNNKMKEAVQDTSIMRQRSTTNEPRVTRAGGNQQDKDGWITPSKKGRQVNKQDQTRSPNSFKVLEKEGTSKAQNDGVVVESMTAQAITCKVNHVTGQREFKMISV</sequence>
<feature type="compositionally biased region" description="Polar residues" evidence="1">
    <location>
        <begin position="86"/>
        <end position="100"/>
    </location>
</feature>
<dbReference type="EMBL" id="JAJAGQ010000003">
    <property type="protein sequence ID" value="KAJ8568133.1"/>
    <property type="molecule type" value="Genomic_DNA"/>
</dbReference>
<dbReference type="AlphaFoldDB" id="A0A9Q1MTM8"/>